<dbReference type="Pfam" id="PF01070">
    <property type="entry name" value="FMN_dh"/>
    <property type="match status" value="1"/>
</dbReference>
<evidence type="ECO:0000256" key="1">
    <source>
        <dbReference type="ARBA" id="ARBA00001917"/>
    </source>
</evidence>
<keyword evidence="4" id="KW-0560">Oxidoreductase</keyword>
<proteinExistence type="inferred from homology"/>
<dbReference type="PANTHER" id="PTHR10578:SF107">
    <property type="entry name" value="2-HYDROXYACID OXIDASE 1"/>
    <property type="match status" value="1"/>
</dbReference>
<accession>A0A6J7PYF6</accession>
<evidence type="ECO:0000256" key="4">
    <source>
        <dbReference type="ARBA" id="ARBA00023002"/>
    </source>
</evidence>
<dbReference type="EMBL" id="CAFBME010000053">
    <property type="protein sequence ID" value="CAB4895427.1"/>
    <property type="molecule type" value="Genomic_DNA"/>
</dbReference>
<evidence type="ECO:0000256" key="5">
    <source>
        <dbReference type="ARBA" id="ARBA00024042"/>
    </source>
</evidence>
<dbReference type="PROSITE" id="PS00557">
    <property type="entry name" value="FMN_HYDROXY_ACID_DH_1"/>
    <property type="match status" value="1"/>
</dbReference>
<dbReference type="GO" id="GO:0010181">
    <property type="term" value="F:FMN binding"/>
    <property type="evidence" value="ECO:0007669"/>
    <property type="project" value="InterPro"/>
</dbReference>
<evidence type="ECO:0000256" key="3">
    <source>
        <dbReference type="ARBA" id="ARBA00022643"/>
    </source>
</evidence>
<dbReference type="EMBL" id="CAEZSC010000094">
    <property type="protein sequence ID" value="CAB4542761.1"/>
    <property type="molecule type" value="Genomic_DNA"/>
</dbReference>
<dbReference type="InterPro" id="IPR037396">
    <property type="entry name" value="FMN_HAD"/>
</dbReference>
<dbReference type="CDD" id="cd02809">
    <property type="entry name" value="alpha_hydroxyacid_oxid_FMN"/>
    <property type="match status" value="1"/>
</dbReference>
<dbReference type="FunFam" id="3.20.20.70:FF:000029">
    <property type="entry name" value="L-lactate dehydrogenase"/>
    <property type="match status" value="1"/>
</dbReference>
<dbReference type="InterPro" id="IPR012133">
    <property type="entry name" value="Alpha-hydoxy_acid_DH_FMN"/>
</dbReference>
<evidence type="ECO:0000313" key="10">
    <source>
        <dbReference type="EMBL" id="CAB5010580.1"/>
    </source>
</evidence>
<dbReference type="Gene3D" id="3.20.20.70">
    <property type="entry name" value="Aldolase class I"/>
    <property type="match status" value="1"/>
</dbReference>
<keyword evidence="3" id="KW-0288">FMN</keyword>
<sequence length="425" mass="47362">MKKKAKAMSNKNFRRQFPKWRDLKPLLRFSLPKLNRKKARLEAALTIWDLRTIAKRRTPQGPFDYTDGAAESEVSLSRARQAFLDIEFRPHILRDVSKADLTRKTLGETFNMPVGIAPTGFTRMMHSEGEIAGARAAEKFGIPFTLSTLGTTKIEDVVAAAPGGTNWFQLYMWKDREGSMRLVDAAAKAGVKNLMLTVDVPASGHRLRDYRNGLTVPPSLTAKTVLNAIPRPEWVWNFLTTPAIEFASMSNWNGTVGELLDYMFDPTMTFEDLKWIREQWKGTLTIKGVQNVDDAKKAADLGVDAVLLSNHGGRQLDRAPVPLHLVQEVRKELKSDLEVHIDTGIMHGADVLAAIALGAQYTYVGRAYLYGLMAGGQDGVERALEIMRGQMIRSMKLIGVETLDELNPSHVRILNTHAGLGKLPE</sequence>
<evidence type="ECO:0000256" key="2">
    <source>
        <dbReference type="ARBA" id="ARBA00022630"/>
    </source>
</evidence>
<dbReference type="PANTHER" id="PTHR10578">
    <property type="entry name" value="S -2-HYDROXY-ACID OXIDASE-RELATED"/>
    <property type="match status" value="1"/>
</dbReference>
<feature type="domain" description="FMN hydroxy acid dehydrogenase" evidence="6">
    <location>
        <begin position="39"/>
        <end position="416"/>
    </location>
</feature>
<evidence type="ECO:0000313" key="9">
    <source>
        <dbReference type="EMBL" id="CAB4956071.1"/>
    </source>
</evidence>
<gene>
    <name evidence="7" type="ORF">UFOPK1380_01148</name>
    <name evidence="8" type="ORF">UFOPK3555_00622</name>
    <name evidence="9" type="ORF">UFOPK3874_00243</name>
    <name evidence="10" type="ORF">UFOPK4095_00443</name>
</gene>
<dbReference type="PIRSF" id="PIRSF000138">
    <property type="entry name" value="Al-hdrx_acd_dh"/>
    <property type="match status" value="1"/>
</dbReference>
<dbReference type="InterPro" id="IPR008259">
    <property type="entry name" value="FMN_hydac_DH_AS"/>
</dbReference>
<evidence type="ECO:0000259" key="6">
    <source>
        <dbReference type="PROSITE" id="PS51349"/>
    </source>
</evidence>
<dbReference type="InterPro" id="IPR013785">
    <property type="entry name" value="Aldolase_TIM"/>
</dbReference>
<evidence type="ECO:0000313" key="8">
    <source>
        <dbReference type="EMBL" id="CAB4895427.1"/>
    </source>
</evidence>
<reference evidence="10" key="1">
    <citation type="submission" date="2020-05" db="EMBL/GenBank/DDBJ databases">
        <authorList>
            <person name="Chiriac C."/>
            <person name="Salcher M."/>
            <person name="Ghai R."/>
            <person name="Kavagutti S V."/>
        </authorList>
    </citation>
    <scope>NUCLEOTIDE SEQUENCE</scope>
</reference>
<dbReference type="GO" id="GO:0016614">
    <property type="term" value="F:oxidoreductase activity, acting on CH-OH group of donors"/>
    <property type="evidence" value="ECO:0007669"/>
    <property type="project" value="UniProtKB-ARBA"/>
</dbReference>
<dbReference type="EMBL" id="CAFBNS010000025">
    <property type="protein sequence ID" value="CAB4956071.1"/>
    <property type="molecule type" value="Genomic_DNA"/>
</dbReference>
<organism evidence="10">
    <name type="scientific">freshwater metagenome</name>
    <dbReference type="NCBI Taxonomy" id="449393"/>
    <lineage>
        <taxon>unclassified sequences</taxon>
        <taxon>metagenomes</taxon>
        <taxon>ecological metagenomes</taxon>
    </lineage>
</organism>
<dbReference type="EMBL" id="CAFBPI010000018">
    <property type="protein sequence ID" value="CAB5010580.1"/>
    <property type="molecule type" value="Genomic_DNA"/>
</dbReference>
<comment type="similarity">
    <text evidence="5">Belongs to the FMN-dependent alpha-hydroxy acid dehydrogenase family.</text>
</comment>
<protein>
    <submittedName>
        <fullName evidence="10">Unannotated protein</fullName>
    </submittedName>
</protein>
<comment type="cofactor">
    <cofactor evidence="1">
        <name>FMN</name>
        <dbReference type="ChEBI" id="CHEBI:58210"/>
    </cofactor>
</comment>
<dbReference type="SUPFAM" id="SSF51395">
    <property type="entry name" value="FMN-linked oxidoreductases"/>
    <property type="match status" value="1"/>
</dbReference>
<dbReference type="InterPro" id="IPR000262">
    <property type="entry name" value="FMN-dep_DH"/>
</dbReference>
<dbReference type="PROSITE" id="PS51349">
    <property type="entry name" value="FMN_HYDROXY_ACID_DH_2"/>
    <property type="match status" value="1"/>
</dbReference>
<keyword evidence="2" id="KW-0285">Flavoprotein</keyword>
<name>A0A6J7PYF6_9ZZZZ</name>
<dbReference type="AlphaFoldDB" id="A0A6J7PYF6"/>
<evidence type="ECO:0000313" key="7">
    <source>
        <dbReference type="EMBL" id="CAB4542761.1"/>
    </source>
</evidence>